<dbReference type="InterPro" id="IPR042070">
    <property type="entry name" value="PucR_C-HTH_sf"/>
</dbReference>
<keyword evidence="4" id="KW-1185">Reference proteome</keyword>
<evidence type="ECO:0000313" key="4">
    <source>
        <dbReference type="Proteomes" id="UP000198280"/>
    </source>
</evidence>
<sequence>MTPPRRDPAPAVPPTPPIPLAALLALPDLGLRQVAGPSAAERDVRVQWVHTSEMEDPFPYLLGGELLLTAGVHFASAKGAGAYLDRYVARTVEAGASALGFGLAPVHDETPAALLAACDRHGLPLVEVPPRTPFTAVARAVWQAMGEARVRELRHVTESQQALAAAAARPDPVPSVLRRLAGRLGAWAALIAPDGSEVYAAGSVPDPGARAAAVRLAGVVRPAPDAHAPSSATDSHAGTRLSAYALAGGAPSERPALVLVTGRPDPGDHAVANVAAVLLSLLTGPHLGSAEAGRSAALVRLLLGAAPEEAAPLLGPGSRWAVVHARRRGGPAGPLAAAALGTALGTALIEPGDAVVRLLLPAGREVTAQPGWTLGVSGPVAVAALVTGDGQAAAALRRAIGTRAPLVVHRGAGPGMTGLVSPDDARARAEDLLAPVTDSPALVETLRTWIGLHGSWDRTAVALEVHRNTVRQRIGRAAALLGADLDDPDVRMELWFALRWL</sequence>
<dbReference type="AlphaFoldDB" id="A0A239JAQ2"/>
<evidence type="ECO:0000313" key="3">
    <source>
        <dbReference type="EMBL" id="SNT02558.1"/>
    </source>
</evidence>
<reference evidence="3 4" key="1">
    <citation type="submission" date="2017-06" db="EMBL/GenBank/DDBJ databases">
        <authorList>
            <person name="Kim H.J."/>
            <person name="Triplett B.A."/>
        </authorList>
    </citation>
    <scope>NUCLEOTIDE SEQUENCE [LARGE SCALE GENOMIC DNA]</scope>
    <source>
        <strain evidence="3 4">CGMCC 4.1858</strain>
    </source>
</reference>
<dbReference type="InterPro" id="IPR012914">
    <property type="entry name" value="PucR_dom"/>
</dbReference>
<dbReference type="PANTHER" id="PTHR33744">
    <property type="entry name" value="CARBOHYDRATE DIACID REGULATOR"/>
    <property type="match status" value="1"/>
</dbReference>
<organism evidence="3 4">
    <name type="scientific">Actinacidiphila glaucinigra</name>
    <dbReference type="NCBI Taxonomy" id="235986"/>
    <lineage>
        <taxon>Bacteria</taxon>
        <taxon>Bacillati</taxon>
        <taxon>Actinomycetota</taxon>
        <taxon>Actinomycetes</taxon>
        <taxon>Kitasatosporales</taxon>
        <taxon>Streptomycetaceae</taxon>
        <taxon>Actinacidiphila</taxon>
    </lineage>
</organism>
<dbReference type="Pfam" id="PF13556">
    <property type="entry name" value="HTH_30"/>
    <property type="match status" value="1"/>
</dbReference>
<dbReference type="RefSeq" id="WP_089225916.1">
    <property type="nucleotide sequence ID" value="NZ_FZOF01000012.1"/>
</dbReference>
<feature type="domain" description="PucR C-terminal helix-turn-helix" evidence="2">
    <location>
        <begin position="442"/>
        <end position="499"/>
    </location>
</feature>
<proteinExistence type="predicted"/>
<name>A0A239JAQ2_9ACTN</name>
<keyword evidence="3" id="KW-0238">DNA-binding</keyword>
<evidence type="ECO:0000259" key="1">
    <source>
        <dbReference type="Pfam" id="PF07905"/>
    </source>
</evidence>
<dbReference type="InterPro" id="IPR051448">
    <property type="entry name" value="CdaR-like_regulators"/>
</dbReference>
<dbReference type="PANTHER" id="PTHR33744:SF1">
    <property type="entry name" value="DNA-BINDING TRANSCRIPTIONAL ACTIVATOR ADER"/>
    <property type="match status" value="1"/>
</dbReference>
<gene>
    <name evidence="3" type="ORF">SAMN05216252_112155</name>
</gene>
<dbReference type="InterPro" id="IPR025736">
    <property type="entry name" value="PucR_C-HTH_dom"/>
</dbReference>
<dbReference type="Pfam" id="PF07905">
    <property type="entry name" value="PucR"/>
    <property type="match status" value="1"/>
</dbReference>
<dbReference type="GO" id="GO:0003677">
    <property type="term" value="F:DNA binding"/>
    <property type="evidence" value="ECO:0007669"/>
    <property type="project" value="UniProtKB-KW"/>
</dbReference>
<accession>A0A239JAQ2</accession>
<dbReference type="EMBL" id="FZOF01000012">
    <property type="protein sequence ID" value="SNT02558.1"/>
    <property type="molecule type" value="Genomic_DNA"/>
</dbReference>
<dbReference type="Gene3D" id="1.10.10.2840">
    <property type="entry name" value="PucR C-terminal helix-turn-helix domain"/>
    <property type="match status" value="1"/>
</dbReference>
<dbReference type="Proteomes" id="UP000198280">
    <property type="component" value="Unassembled WGS sequence"/>
</dbReference>
<feature type="domain" description="Purine catabolism PurC-like" evidence="1">
    <location>
        <begin position="23"/>
        <end position="144"/>
    </location>
</feature>
<dbReference type="OrthoDB" id="8450798at2"/>
<evidence type="ECO:0000259" key="2">
    <source>
        <dbReference type="Pfam" id="PF13556"/>
    </source>
</evidence>
<protein>
    <submittedName>
        <fullName evidence="3">DNA-binding transcriptional regulator, PucR family</fullName>
    </submittedName>
</protein>